<name>A0A6A3G5Z8_9STRA</name>
<evidence type="ECO:0000313" key="3">
    <source>
        <dbReference type="Proteomes" id="UP000460718"/>
    </source>
</evidence>
<dbReference type="EMBL" id="QXFW01010514">
    <property type="protein sequence ID" value="KAE8952772.1"/>
    <property type="molecule type" value="Genomic_DNA"/>
</dbReference>
<organism evidence="2 3">
    <name type="scientific">Phytophthora fragariae</name>
    <dbReference type="NCBI Taxonomy" id="53985"/>
    <lineage>
        <taxon>Eukaryota</taxon>
        <taxon>Sar</taxon>
        <taxon>Stramenopiles</taxon>
        <taxon>Oomycota</taxon>
        <taxon>Peronosporomycetes</taxon>
        <taxon>Peronosporales</taxon>
        <taxon>Peronosporaceae</taxon>
        <taxon>Phytophthora</taxon>
    </lineage>
</organism>
<keyword evidence="1" id="KW-0732">Signal</keyword>
<accession>A0A6A3G5Z8</accession>
<feature type="chain" id="PRO_5025580086" evidence="1">
    <location>
        <begin position="17"/>
        <end position="57"/>
    </location>
</feature>
<sequence>MMLAWAMGWLYFSASTDRLGSSTLFFTDFRHGKTSCVMFPRVTPSTPQTASCCWRSM</sequence>
<evidence type="ECO:0000313" key="2">
    <source>
        <dbReference type="EMBL" id="KAE8952772.1"/>
    </source>
</evidence>
<dbReference type="AlphaFoldDB" id="A0A6A3G5Z8"/>
<evidence type="ECO:0000256" key="1">
    <source>
        <dbReference type="SAM" id="SignalP"/>
    </source>
</evidence>
<dbReference type="Proteomes" id="UP000460718">
    <property type="component" value="Unassembled WGS sequence"/>
</dbReference>
<protein>
    <submittedName>
        <fullName evidence="2">Uncharacterized protein</fullName>
    </submittedName>
</protein>
<proteinExistence type="predicted"/>
<comment type="caution">
    <text evidence="2">The sequence shown here is derived from an EMBL/GenBank/DDBJ whole genome shotgun (WGS) entry which is preliminary data.</text>
</comment>
<gene>
    <name evidence="2" type="ORF">PF011_g32608</name>
</gene>
<feature type="signal peptide" evidence="1">
    <location>
        <begin position="1"/>
        <end position="16"/>
    </location>
</feature>
<reference evidence="2 3" key="1">
    <citation type="submission" date="2018-09" db="EMBL/GenBank/DDBJ databases">
        <title>Genomic investigation of the strawberry pathogen Phytophthora fragariae indicates pathogenicity is determined by transcriptional variation in three key races.</title>
        <authorList>
            <person name="Adams T.M."/>
            <person name="Armitage A.D."/>
            <person name="Sobczyk M.K."/>
            <person name="Bates H.J."/>
            <person name="Dunwell J.M."/>
            <person name="Nellist C.F."/>
            <person name="Harrison R.J."/>
        </authorList>
    </citation>
    <scope>NUCLEOTIDE SEQUENCE [LARGE SCALE GENOMIC DNA]</scope>
    <source>
        <strain evidence="2 3">SCRP245</strain>
    </source>
</reference>